<keyword evidence="5 8" id="KW-1133">Transmembrane helix</keyword>
<evidence type="ECO:0000256" key="7">
    <source>
        <dbReference type="RuleBase" id="RU003942"/>
    </source>
</evidence>
<dbReference type="Proteomes" id="UP000188184">
    <property type="component" value="Chromosome"/>
</dbReference>
<evidence type="ECO:0000256" key="1">
    <source>
        <dbReference type="ARBA" id="ARBA00004651"/>
    </source>
</evidence>
<comment type="subcellular location">
    <subcellularLocation>
        <location evidence="1 7">Cell membrane</location>
        <topology evidence="1 7">Multi-pass membrane protein</topology>
    </subcellularLocation>
</comment>
<protein>
    <submittedName>
        <fullName evidence="9">QacE family quaternary ammonium compound efflux SMR transporter</fullName>
    </submittedName>
</protein>
<dbReference type="InterPro" id="IPR000390">
    <property type="entry name" value="Small_drug/metabolite_transptr"/>
</dbReference>
<evidence type="ECO:0000256" key="8">
    <source>
        <dbReference type="SAM" id="Phobius"/>
    </source>
</evidence>
<dbReference type="EMBL" id="CP019640">
    <property type="protein sequence ID" value="AQQ54991.1"/>
    <property type="molecule type" value="Genomic_DNA"/>
</dbReference>
<proteinExistence type="inferred from homology"/>
<accession>A0A1Q2L3J0</accession>
<gene>
    <name evidence="9" type="ORF">B0X71_04225</name>
</gene>
<evidence type="ECO:0000313" key="10">
    <source>
        <dbReference type="Proteomes" id="UP000188184"/>
    </source>
</evidence>
<dbReference type="RefSeq" id="WP_077590888.1">
    <property type="nucleotide sequence ID" value="NZ_CP019640.1"/>
</dbReference>
<dbReference type="FunFam" id="1.10.3730.20:FF:000001">
    <property type="entry name" value="Quaternary ammonium compound resistance transporter SugE"/>
    <property type="match status" value="1"/>
</dbReference>
<keyword evidence="6 8" id="KW-0472">Membrane</keyword>
<dbReference type="GO" id="GO:0005886">
    <property type="term" value="C:plasma membrane"/>
    <property type="evidence" value="ECO:0007669"/>
    <property type="project" value="UniProtKB-SubCell"/>
</dbReference>
<name>A0A1Q2L3J0_9BACL</name>
<evidence type="ECO:0000313" key="9">
    <source>
        <dbReference type="EMBL" id="AQQ54991.1"/>
    </source>
</evidence>
<dbReference type="GO" id="GO:0022857">
    <property type="term" value="F:transmembrane transporter activity"/>
    <property type="evidence" value="ECO:0007669"/>
    <property type="project" value="InterPro"/>
</dbReference>
<evidence type="ECO:0000256" key="5">
    <source>
        <dbReference type="ARBA" id="ARBA00022989"/>
    </source>
</evidence>
<dbReference type="Pfam" id="PF00893">
    <property type="entry name" value="Multi_Drug_Res"/>
    <property type="match status" value="1"/>
</dbReference>
<evidence type="ECO:0000256" key="6">
    <source>
        <dbReference type="ARBA" id="ARBA00023136"/>
    </source>
</evidence>
<evidence type="ECO:0000256" key="4">
    <source>
        <dbReference type="ARBA" id="ARBA00022692"/>
    </source>
</evidence>
<keyword evidence="10" id="KW-1185">Reference proteome</keyword>
<organism evidence="9 10">
    <name type="scientific">Planococcus lenghuensis</name>
    <dbReference type="NCBI Taxonomy" id="2213202"/>
    <lineage>
        <taxon>Bacteria</taxon>
        <taxon>Bacillati</taxon>
        <taxon>Bacillota</taxon>
        <taxon>Bacilli</taxon>
        <taxon>Bacillales</taxon>
        <taxon>Caryophanaceae</taxon>
        <taxon>Planococcus</taxon>
    </lineage>
</organism>
<dbReference type="PANTHER" id="PTHR30561:SF1">
    <property type="entry name" value="MULTIDRUG TRANSPORTER EMRE"/>
    <property type="match status" value="1"/>
</dbReference>
<dbReference type="PANTHER" id="PTHR30561">
    <property type="entry name" value="SMR FAMILY PROTON-DEPENDENT DRUG EFFLUX TRANSPORTER SUGE"/>
    <property type="match status" value="1"/>
</dbReference>
<dbReference type="AlphaFoldDB" id="A0A1Q2L3J0"/>
<sequence length="122" mass="12801">MAYLYLALSIAGELLGTSMIKASDGFTKPLPTTGVIISFVFSFFFLSLSLKVIPLNMAYAIWSGVGTAATVVISVLIWKEKITAGSIVGILLIIFGVAVLNLYGPGHSASAEQTTAANEQSL</sequence>
<feature type="transmembrane region" description="Helical" evidence="8">
    <location>
        <begin position="57"/>
        <end position="78"/>
    </location>
</feature>
<dbReference type="OrthoDB" id="21828at2"/>
<dbReference type="InterPro" id="IPR045324">
    <property type="entry name" value="Small_multidrug_res"/>
</dbReference>
<feature type="transmembrane region" description="Helical" evidence="8">
    <location>
        <begin position="84"/>
        <end position="103"/>
    </location>
</feature>
<dbReference type="KEGG" id="pmar:B0X71_04225"/>
<comment type="similarity">
    <text evidence="7">Belongs to the drug/metabolite transporter (DMT) superfamily. Small multidrug resistance (SMR) (TC 2.A.7.1) family.</text>
</comment>
<reference evidence="9 10" key="1">
    <citation type="submission" date="2017-02" db="EMBL/GenBank/DDBJ databases">
        <title>The complete genomic sequence of a novel cold adapted crude oil-degrading bacterium Planococcus qaidamina Y42.</title>
        <authorList>
            <person name="Yang R."/>
        </authorList>
    </citation>
    <scope>NUCLEOTIDE SEQUENCE [LARGE SCALE GENOMIC DNA]</scope>
    <source>
        <strain evidence="9 10">Y42</strain>
    </source>
</reference>
<keyword evidence="4 7" id="KW-0812">Transmembrane</keyword>
<evidence type="ECO:0000256" key="2">
    <source>
        <dbReference type="ARBA" id="ARBA00022448"/>
    </source>
</evidence>
<dbReference type="Gene3D" id="1.10.3730.20">
    <property type="match status" value="1"/>
</dbReference>
<feature type="transmembrane region" description="Helical" evidence="8">
    <location>
        <begin position="32"/>
        <end position="50"/>
    </location>
</feature>
<evidence type="ECO:0000256" key="3">
    <source>
        <dbReference type="ARBA" id="ARBA00022475"/>
    </source>
</evidence>
<keyword evidence="3" id="KW-1003">Cell membrane</keyword>
<keyword evidence="2" id="KW-0813">Transport</keyword>
<dbReference type="SUPFAM" id="SSF103481">
    <property type="entry name" value="Multidrug resistance efflux transporter EmrE"/>
    <property type="match status" value="1"/>
</dbReference>
<dbReference type="InterPro" id="IPR037185">
    <property type="entry name" value="EmrE-like"/>
</dbReference>